<organism evidence="1 2">
    <name type="scientific">Colletotrichum tabaci</name>
    <dbReference type="NCBI Taxonomy" id="1209068"/>
    <lineage>
        <taxon>Eukaryota</taxon>
        <taxon>Fungi</taxon>
        <taxon>Dikarya</taxon>
        <taxon>Ascomycota</taxon>
        <taxon>Pezizomycotina</taxon>
        <taxon>Sordariomycetes</taxon>
        <taxon>Hypocreomycetidae</taxon>
        <taxon>Glomerellales</taxon>
        <taxon>Glomerellaceae</taxon>
        <taxon>Colletotrichum</taxon>
        <taxon>Colletotrichum destructivum species complex</taxon>
    </lineage>
</organism>
<gene>
    <name evidence="1" type="ORF">QIS74_11406</name>
</gene>
<proteinExistence type="predicted"/>
<keyword evidence="2" id="KW-1185">Reference proteome</keyword>
<sequence length="362" mass="41562">MDEGNPTQEPSPQPSFRLHSPAVDFIENRSLQYHPAFDLRYVQFNSTQRQFIPGIPHLFDELVPQSMMQPAVAAPNLLPMPQQSPRPGPGAVNDMLFWHEIFPRAMDTLREDLTPCVIKDPAWDIRRFATWADVQTKLDIARQRYDFHLGPQQVGRFRRKVRSVLSDHTVKLQQAAKLIPEMDVSKPIIGAIKVVLDAYRQVSEVREEVTTSFDDLPEAFEKMDFYLQTYRKDENIVSASCNLVCAIFRAIENAIAFYTSHQAKRASMAVLSGPEYQKILLQSLHDVKSRCDSLESQARMSLAHRVTRDNSQMMEQNAVMQHVLGSIHKDMRINNLGMFYFADLFNKLYPLLSGLEQDLLRP</sequence>
<reference evidence="1 2" key="1">
    <citation type="submission" date="2023-04" db="EMBL/GenBank/DDBJ databases">
        <title>Colletotrichum tabacum stain YC1 causing leaf anthracnose on Nicotiana tabacum(L.) cv.</title>
        <authorList>
            <person name="Ji Z."/>
            <person name="Wang M."/>
            <person name="Zhang J."/>
            <person name="Wang N."/>
            <person name="Zhou Z."/>
        </authorList>
    </citation>
    <scope>NUCLEOTIDE SEQUENCE [LARGE SCALE GENOMIC DNA]</scope>
    <source>
        <strain evidence="1 2">YC1</strain>
    </source>
</reference>
<accession>A0AAV9SYF4</accession>
<comment type="caution">
    <text evidence="1">The sequence shown here is derived from an EMBL/GenBank/DDBJ whole genome shotgun (WGS) entry which is preliminary data.</text>
</comment>
<dbReference type="PANTHER" id="PTHR40619:SF3">
    <property type="entry name" value="FUNGAL STAND N-TERMINAL GOODBYE DOMAIN-CONTAINING PROTEIN"/>
    <property type="match status" value="1"/>
</dbReference>
<protein>
    <submittedName>
        <fullName evidence="1">Uncharacterized protein</fullName>
    </submittedName>
</protein>
<evidence type="ECO:0000313" key="2">
    <source>
        <dbReference type="Proteomes" id="UP001327957"/>
    </source>
</evidence>
<dbReference type="PANTHER" id="PTHR40619">
    <property type="entry name" value="FUNGAL STAND N-TERMINAL GOODBYE DOMAIN-CONTAINING PROTEIN"/>
    <property type="match status" value="1"/>
</dbReference>
<dbReference type="AlphaFoldDB" id="A0AAV9SYF4"/>
<evidence type="ECO:0000313" key="1">
    <source>
        <dbReference type="EMBL" id="KAK6209822.1"/>
    </source>
</evidence>
<dbReference type="Proteomes" id="UP001327957">
    <property type="component" value="Unassembled WGS sequence"/>
</dbReference>
<name>A0AAV9SYF4_9PEZI</name>
<dbReference type="EMBL" id="JASAOK010000047">
    <property type="protein sequence ID" value="KAK6209822.1"/>
    <property type="molecule type" value="Genomic_DNA"/>
</dbReference>